<gene>
    <name evidence="1" type="ORF">K9V48_25590</name>
</gene>
<evidence type="ECO:0000313" key="2">
    <source>
        <dbReference type="Proteomes" id="UP001165287"/>
    </source>
</evidence>
<evidence type="ECO:0008006" key="3">
    <source>
        <dbReference type="Google" id="ProtNLM"/>
    </source>
</evidence>
<organism evidence="1 2">
    <name type="scientific">Metabacillus rhizolycopersici</name>
    <dbReference type="NCBI Taxonomy" id="2875709"/>
    <lineage>
        <taxon>Bacteria</taxon>
        <taxon>Bacillati</taxon>
        <taxon>Bacillota</taxon>
        <taxon>Bacilli</taxon>
        <taxon>Bacillales</taxon>
        <taxon>Bacillaceae</taxon>
        <taxon>Metabacillus</taxon>
    </lineage>
</organism>
<evidence type="ECO:0000313" key="1">
    <source>
        <dbReference type="EMBL" id="MBZ5753503.1"/>
    </source>
</evidence>
<name>A0ABS7UYV0_9BACI</name>
<comment type="caution">
    <text evidence="1">The sequence shown here is derived from an EMBL/GenBank/DDBJ whole genome shotgun (WGS) entry which is preliminary data.</text>
</comment>
<protein>
    <recommendedName>
        <fullName evidence="3">H-type small acid-soluble spore protein</fullName>
    </recommendedName>
</protein>
<keyword evidence="2" id="KW-1185">Reference proteome</keyword>
<reference evidence="1" key="1">
    <citation type="submission" date="2024-05" db="EMBL/GenBank/DDBJ databases">
        <title>Metabacillus sp. nov., isolated from the rhizosphere soil of tomato plants.</title>
        <authorList>
            <person name="Ma R."/>
        </authorList>
    </citation>
    <scope>NUCLEOTIDE SEQUENCE</scope>
    <source>
        <strain evidence="1">DBTR6</strain>
    </source>
</reference>
<dbReference type="Proteomes" id="UP001165287">
    <property type="component" value="Unassembled WGS sequence"/>
</dbReference>
<proteinExistence type="predicted"/>
<accession>A0ABS7UYV0</accession>
<dbReference type="EMBL" id="JAIQUM010000116">
    <property type="protein sequence ID" value="MBZ5753503.1"/>
    <property type="molecule type" value="Genomic_DNA"/>
</dbReference>
<sequence>MEKVYEIQRIKQVIQEVEGGDSYIVRSPQDGADIAARFIGDEDREVVRP</sequence>
<dbReference type="RefSeq" id="WP_224141920.1">
    <property type="nucleotide sequence ID" value="NZ_JAIQUM010000116.1"/>
</dbReference>